<comment type="caution">
    <text evidence="3">The sequence shown here is derived from an EMBL/GenBank/DDBJ whole genome shotgun (WGS) entry which is preliminary data.</text>
</comment>
<dbReference type="EMBL" id="SDPM01000001">
    <property type="protein sequence ID" value="RXZ87969.1"/>
    <property type="molecule type" value="Genomic_DNA"/>
</dbReference>
<accession>A0A4Q2M7E8</accession>
<keyword evidence="4" id="KW-1185">Reference proteome</keyword>
<evidence type="ECO:0000313" key="4">
    <source>
        <dbReference type="Proteomes" id="UP000292686"/>
    </source>
</evidence>
<evidence type="ECO:0000256" key="1">
    <source>
        <dbReference type="SAM" id="Phobius"/>
    </source>
</evidence>
<evidence type="ECO:0000313" key="5">
    <source>
        <dbReference type="Proteomes" id="UP000581087"/>
    </source>
</evidence>
<keyword evidence="1" id="KW-0472">Membrane</keyword>
<dbReference type="InterPro" id="IPR024006">
    <property type="entry name" value="Alt_signal_exp_actinobact"/>
</dbReference>
<dbReference type="Proteomes" id="UP000581087">
    <property type="component" value="Unassembled WGS sequence"/>
</dbReference>
<keyword evidence="1" id="KW-0812">Transmembrane</keyword>
<feature type="transmembrane region" description="Helical" evidence="1">
    <location>
        <begin position="7"/>
        <end position="29"/>
    </location>
</feature>
<organism evidence="3 4">
    <name type="scientific">Agromyces atrinae</name>
    <dbReference type="NCBI Taxonomy" id="592376"/>
    <lineage>
        <taxon>Bacteria</taxon>
        <taxon>Bacillati</taxon>
        <taxon>Actinomycetota</taxon>
        <taxon>Actinomycetes</taxon>
        <taxon>Micrococcales</taxon>
        <taxon>Microbacteriaceae</taxon>
        <taxon>Agromyces</taxon>
    </lineage>
</organism>
<proteinExistence type="predicted"/>
<protein>
    <submittedName>
        <fullName evidence="2">Alternate signal-mediated exported protein</fullName>
    </submittedName>
    <submittedName>
        <fullName evidence="3">Alternate-type signal peptide domain-containing protein</fullName>
    </submittedName>
</protein>
<keyword evidence="1" id="KW-1133">Transmembrane helix</keyword>
<gene>
    <name evidence="2" type="ORF">BJ972_002376</name>
    <name evidence="3" type="ORF">ESP50_01885</name>
</gene>
<reference evidence="2 5" key="2">
    <citation type="submission" date="2020-07" db="EMBL/GenBank/DDBJ databases">
        <title>Sequencing the genomes of 1000 actinobacteria strains.</title>
        <authorList>
            <person name="Klenk H.-P."/>
        </authorList>
    </citation>
    <scope>NUCLEOTIDE SEQUENCE [LARGE SCALE GENOMIC DNA]</scope>
    <source>
        <strain evidence="2 5">DSM 23870</strain>
    </source>
</reference>
<dbReference type="OrthoDB" id="5074432at2"/>
<dbReference type="EMBL" id="JACCBI010000001">
    <property type="protein sequence ID" value="NYD67857.1"/>
    <property type="molecule type" value="Genomic_DNA"/>
</dbReference>
<dbReference type="AlphaFoldDB" id="A0A4Q2M7E8"/>
<name>A0A4Q2M7E8_9MICO</name>
<evidence type="ECO:0000313" key="2">
    <source>
        <dbReference type="EMBL" id="NYD67857.1"/>
    </source>
</evidence>
<reference evidence="3 4" key="1">
    <citation type="submission" date="2019-01" db="EMBL/GenBank/DDBJ databases">
        <title>Agromyces.</title>
        <authorList>
            <person name="Li J."/>
        </authorList>
    </citation>
    <scope>NUCLEOTIDE SEQUENCE [LARGE SCALE GENOMIC DNA]</scope>
    <source>
        <strain evidence="3 4">DSM 23870</strain>
    </source>
</reference>
<dbReference type="RefSeq" id="WP_129172233.1">
    <property type="nucleotide sequence ID" value="NZ_JACCBI010000001.1"/>
</dbReference>
<sequence length="194" mass="20387">MTRTFTTIVVSGAMLIVGLLSGGVAWALWNDDDPVSTAVIATGDIDLTLDATSTWWDLSGDVAGTPLEVDSDFLTVPGDTIAFEQPFSVTTTGDNMRAEIDVDVPSLTDVAGTLASDIDVTYTLLDADGGVVGTIDDIAAGTPSTFELTGADDGSAAYTLRIVFEWQPGSADRIRVTDIAQLDAVEIDLRQVRP</sequence>
<evidence type="ECO:0000313" key="3">
    <source>
        <dbReference type="EMBL" id="RXZ87969.1"/>
    </source>
</evidence>
<dbReference type="Proteomes" id="UP000292686">
    <property type="component" value="Unassembled WGS sequence"/>
</dbReference>
<dbReference type="NCBIfam" id="TIGR04089">
    <property type="entry name" value="exp_by_SipW_III"/>
    <property type="match status" value="1"/>
</dbReference>